<dbReference type="EMBL" id="JRYO01000004">
    <property type="protein sequence ID" value="KHE94220.1"/>
    <property type="molecule type" value="Genomic_DNA"/>
</dbReference>
<dbReference type="Pfam" id="PF01850">
    <property type="entry name" value="PIN"/>
    <property type="match status" value="1"/>
</dbReference>
<reference evidence="2 3" key="1">
    <citation type="submission" date="2014-10" db="EMBL/GenBank/DDBJ databases">
        <title>Draft genome of anammox bacterium scalindua brodae, obtained using differential coverage binning of sequence data from two enrichment reactors.</title>
        <authorList>
            <person name="Speth D.R."/>
            <person name="Russ L."/>
            <person name="Kartal B."/>
            <person name="Op den Camp H.J."/>
            <person name="Dutilh B.E."/>
            <person name="Jetten M.S."/>
        </authorList>
    </citation>
    <scope>NUCLEOTIDE SEQUENCE [LARGE SCALE GENOMIC DNA]</scope>
    <source>
        <strain evidence="2">RU1</strain>
    </source>
</reference>
<dbReference type="eggNOG" id="COG1848">
    <property type="taxonomic scope" value="Bacteria"/>
</dbReference>
<evidence type="ECO:0000313" key="2">
    <source>
        <dbReference type="EMBL" id="KHE94220.1"/>
    </source>
</evidence>
<accession>A0A0B0EU71</accession>
<organism evidence="2 3">
    <name type="scientific">Candidatus Scalindua brodae</name>
    <dbReference type="NCBI Taxonomy" id="237368"/>
    <lineage>
        <taxon>Bacteria</taxon>
        <taxon>Pseudomonadati</taxon>
        <taxon>Planctomycetota</taxon>
        <taxon>Candidatus Brocadiia</taxon>
        <taxon>Candidatus Brocadiales</taxon>
        <taxon>Candidatus Scalinduaceae</taxon>
        <taxon>Candidatus Scalindua</taxon>
    </lineage>
</organism>
<dbReference type="AlphaFoldDB" id="A0A0B0EU71"/>
<dbReference type="Gene3D" id="3.40.50.1010">
    <property type="entry name" value="5'-nuclease"/>
    <property type="match status" value="1"/>
</dbReference>
<dbReference type="InterPro" id="IPR029060">
    <property type="entry name" value="PIN-like_dom_sf"/>
</dbReference>
<dbReference type="Proteomes" id="UP000030652">
    <property type="component" value="Unassembled WGS sequence"/>
</dbReference>
<dbReference type="SUPFAM" id="SSF88723">
    <property type="entry name" value="PIN domain-like"/>
    <property type="match status" value="1"/>
</dbReference>
<gene>
    <name evidence="2" type="ORF">SCABRO_00010</name>
</gene>
<evidence type="ECO:0000259" key="1">
    <source>
        <dbReference type="Pfam" id="PF01850"/>
    </source>
</evidence>
<name>A0A0B0EU71_9BACT</name>
<dbReference type="CDD" id="cd09854">
    <property type="entry name" value="PIN_VapC-like"/>
    <property type="match status" value="1"/>
</dbReference>
<proteinExistence type="predicted"/>
<protein>
    <recommendedName>
        <fullName evidence="1">PIN domain-containing protein</fullName>
    </recommendedName>
</protein>
<comment type="caution">
    <text evidence="2">The sequence shown here is derived from an EMBL/GenBank/DDBJ whole genome shotgun (WGS) entry which is preliminary data.</text>
</comment>
<evidence type="ECO:0000313" key="3">
    <source>
        <dbReference type="Proteomes" id="UP000030652"/>
    </source>
</evidence>
<dbReference type="InterPro" id="IPR002716">
    <property type="entry name" value="PIN_dom"/>
</dbReference>
<feature type="domain" description="PIN" evidence="1">
    <location>
        <begin position="2"/>
        <end position="123"/>
    </location>
</feature>
<sequence>MYLIDTNIFLEVLLDQERSAECQELLETLQDREVLFYVSSFTIHSIEVILERNELYEPLVDFLYDIHKTKGLKRFDTDTLEEMEAIKLAQKSSLDCDDAIQYYICKTYNFKIVSFDNHFDSTDVERIEPKDVFTPPAPFSSC</sequence>